<sequence>MYKQQNQDPHLDESQILKHYQLDVLDPVVWTEEPDNRLSRRFSIIDGQLYSNNNLVDERQSFNDSDPLGLKPSIFNNNEHIQHVAQGDYEFFKEQSQLFVSSKSFNSKVFLKAVHLDTSYGDLLVGAQKLRSTLDQKAEALKKLVHDNFDGFVSAKNTIDTVYNEMKAKSLNEQEDYGIRALDVALTEAAAKAEQVFGPVLANRTKAEKIRSTLSVLEKFKFFFSLPSTLMDSLKHQNYEMVIRDYKKGRVVMESTLSPESSDSANGMTERETTEDTALAAQYRKVFEKVWAEVERIMAEMKEQLLKQLTEPWRPLDDQERTINILLELDIPDDPVWHYLDSQYNYITNLFKETYKEQVAKIEALKKSVITNDVDERQVAKNLKDTIKIISTRNFDALTARKSMDVQIWQATLVIVKTLSDLLLRCLPDFWKLSKSFAEGKFQKNQTVLSTNRRRRQAMDLDKVKEAQKMAKGVIDLYALLLSDFFNLSSPFEEQNASSESLQSPSLRSSKVYKNTFVPPHSDSVAACFFLTKIVMEMCECVNDINAINVAAEASVALSTLMEQTRWRFVEVLCDTWITDAKNFYLLEDWTLDPDNREITTILRTFHTFHKYNSRCAFKIASLGFVSDTDETKGGSPSIPPEYLEKIKGAFFKSIEAYLDRLPDLASDSSVERVDNKTTESIFRPRIDPTDTEATLLLTVSNLANLKQYMIPRLVSQFENAYRCKMAAEVSSLNEYVDQLDDIFFADYMDRKKKAVSDIIREGILNSGIDWYKIAKPTEVHAFVYEALLTLVMVHSQISDISKLLVNRALSDLLDGMVQDCYDAFGQVERFGMGGMLQAVLDIKVMDQILTQYATPKAQEIFTNIYKKIEELYDPSQRAGNLEAELNSVRGLLVNSLQNTGLQFLCFKKSK</sequence>
<dbReference type="PANTHER" id="PTHR13043:SF1">
    <property type="entry name" value="EXOCYST COMPLEX COMPONENT 2"/>
    <property type="match status" value="1"/>
</dbReference>
<dbReference type="GO" id="GO:0006893">
    <property type="term" value="P:Golgi to plasma membrane transport"/>
    <property type="evidence" value="ECO:0007669"/>
    <property type="project" value="UniProtKB-UniRule"/>
</dbReference>
<dbReference type="Pfam" id="PF15469">
    <property type="entry name" value="Sec5"/>
    <property type="match status" value="1"/>
</dbReference>
<keyword evidence="3 4" id="KW-0268">Exocytosis</keyword>
<dbReference type="InterPro" id="IPR029175">
    <property type="entry name" value="EXOC2/Sec5"/>
</dbReference>
<accession>A0A9N9BNH3</accession>
<dbReference type="AlphaFoldDB" id="A0A9N9BNH3"/>
<keyword evidence="7" id="KW-1185">Reference proteome</keyword>
<evidence type="ECO:0000313" key="7">
    <source>
        <dbReference type="Proteomes" id="UP000789739"/>
    </source>
</evidence>
<keyword evidence="2 4" id="KW-0813">Transport</keyword>
<proteinExistence type="inferred from homology"/>
<evidence type="ECO:0000256" key="1">
    <source>
        <dbReference type="ARBA" id="ARBA00010578"/>
    </source>
</evidence>
<gene>
    <name evidence="6" type="ORF">PBRASI_LOCUS6262</name>
</gene>
<organism evidence="6 7">
    <name type="scientific">Paraglomus brasilianum</name>
    <dbReference type="NCBI Taxonomy" id="144538"/>
    <lineage>
        <taxon>Eukaryota</taxon>
        <taxon>Fungi</taxon>
        <taxon>Fungi incertae sedis</taxon>
        <taxon>Mucoromycota</taxon>
        <taxon>Glomeromycotina</taxon>
        <taxon>Glomeromycetes</taxon>
        <taxon>Paraglomerales</taxon>
        <taxon>Paraglomeraceae</taxon>
        <taxon>Paraglomus</taxon>
    </lineage>
</organism>
<feature type="domain" description="Exocyst complex component EXOC2/Sec5 N-terminal" evidence="5">
    <location>
        <begin position="65"/>
        <end position="907"/>
    </location>
</feature>
<evidence type="ECO:0000259" key="5">
    <source>
        <dbReference type="Pfam" id="PF15469"/>
    </source>
</evidence>
<evidence type="ECO:0000313" key="6">
    <source>
        <dbReference type="EMBL" id="CAG8574165.1"/>
    </source>
</evidence>
<dbReference type="GO" id="GO:0000145">
    <property type="term" value="C:exocyst"/>
    <property type="evidence" value="ECO:0007669"/>
    <property type="project" value="UniProtKB-UniRule"/>
</dbReference>
<dbReference type="GO" id="GO:0006887">
    <property type="term" value="P:exocytosis"/>
    <property type="evidence" value="ECO:0007669"/>
    <property type="project" value="UniProtKB-KW"/>
</dbReference>
<dbReference type="OrthoDB" id="26242at2759"/>
<comment type="function">
    <text evidence="4">Component of the exocyst complex involved in the docking of exocytic vesicles with fusion sites on the plasma membrane.</text>
</comment>
<evidence type="ECO:0000256" key="4">
    <source>
        <dbReference type="RuleBase" id="RU365069"/>
    </source>
</evidence>
<dbReference type="PANTHER" id="PTHR13043">
    <property type="entry name" value="EXOCYST COMPLEX COMPONENT SEC5"/>
    <property type="match status" value="1"/>
</dbReference>
<dbReference type="GO" id="GO:0015031">
    <property type="term" value="P:protein transport"/>
    <property type="evidence" value="ECO:0007669"/>
    <property type="project" value="UniProtKB-KW"/>
</dbReference>
<reference evidence="6" key="1">
    <citation type="submission" date="2021-06" db="EMBL/GenBank/DDBJ databases">
        <authorList>
            <person name="Kallberg Y."/>
            <person name="Tangrot J."/>
            <person name="Rosling A."/>
        </authorList>
    </citation>
    <scope>NUCLEOTIDE SEQUENCE</scope>
    <source>
        <strain evidence="6">BR232B</strain>
    </source>
</reference>
<comment type="caution">
    <text evidence="6">The sequence shown here is derived from an EMBL/GenBank/DDBJ whole genome shotgun (WGS) entry which is preliminary data.</text>
</comment>
<keyword evidence="4" id="KW-0653">Protein transport</keyword>
<dbReference type="InterPro" id="IPR039481">
    <property type="entry name" value="EXOC2/Sec5_N_dom"/>
</dbReference>
<protein>
    <recommendedName>
        <fullName evidence="4">Exocyst complex component SEC5</fullName>
    </recommendedName>
</protein>
<comment type="subunit">
    <text evidence="4">Component of the exocyst complex.</text>
</comment>
<dbReference type="EMBL" id="CAJVPI010000814">
    <property type="protein sequence ID" value="CAG8574165.1"/>
    <property type="molecule type" value="Genomic_DNA"/>
</dbReference>
<comment type="similarity">
    <text evidence="1 4">Belongs to the SEC5 family.</text>
</comment>
<name>A0A9N9BNH3_9GLOM</name>
<evidence type="ECO:0000256" key="3">
    <source>
        <dbReference type="ARBA" id="ARBA00022483"/>
    </source>
</evidence>
<dbReference type="Proteomes" id="UP000789739">
    <property type="component" value="Unassembled WGS sequence"/>
</dbReference>
<evidence type="ECO:0000256" key="2">
    <source>
        <dbReference type="ARBA" id="ARBA00022448"/>
    </source>
</evidence>